<dbReference type="PANTHER" id="PTHR39599">
    <property type="entry name" value="GPI-ANCHORED PROTEIN (EUROFUNG)-RELATED-RELATED"/>
    <property type="match status" value="1"/>
</dbReference>
<evidence type="ECO:0000313" key="4">
    <source>
        <dbReference type="Proteomes" id="UP000672032"/>
    </source>
</evidence>
<keyword evidence="2" id="KW-0732">Signal</keyword>
<keyword evidence="1" id="KW-0812">Transmembrane</keyword>
<evidence type="ECO:0000256" key="1">
    <source>
        <dbReference type="SAM" id="Phobius"/>
    </source>
</evidence>
<evidence type="ECO:0000256" key="2">
    <source>
        <dbReference type="SAM" id="SignalP"/>
    </source>
</evidence>
<evidence type="ECO:0000313" key="3">
    <source>
        <dbReference type="EMBL" id="QSZ33032.1"/>
    </source>
</evidence>
<dbReference type="Proteomes" id="UP000672032">
    <property type="component" value="Chromosome 3"/>
</dbReference>
<gene>
    <name evidence="3" type="ORF">DSL72_002617</name>
</gene>
<dbReference type="OrthoDB" id="2426396at2759"/>
<reference evidence="3" key="1">
    <citation type="submission" date="2020-10" db="EMBL/GenBank/DDBJ databases">
        <title>Genome Sequence of Monilinia vaccinii-corymbosi Sheds Light on Mummy Berry Disease Infection of Blueberry and Mating Type.</title>
        <authorList>
            <person name="Yow A.G."/>
            <person name="Zhang Y."/>
            <person name="Bansal K."/>
            <person name="Eacker S.M."/>
            <person name="Sullivan S."/>
            <person name="Liachko I."/>
            <person name="Cubeta M.A."/>
            <person name="Rollins J.A."/>
            <person name="Ashrafi H."/>
        </authorList>
    </citation>
    <scope>NUCLEOTIDE SEQUENCE</scope>
    <source>
        <strain evidence="3">RL-1</strain>
    </source>
</reference>
<feature type="signal peptide" evidence="2">
    <location>
        <begin position="1"/>
        <end position="30"/>
    </location>
</feature>
<organism evidence="3 4">
    <name type="scientific">Monilinia vaccinii-corymbosi</name>
    <dbReference type="NCBI Taxonomy" id="61207"/>
    <lineage>
        <taxon>Eukaryota</taxon>
        <taxon>Fungi</taxon>
        <taxon>Dikarya</taxon>
        <taxon>Ascomycota</taxon>
        <taxon>Pezizomycotina</taxon>
        <taxon>Leotiomycetes</taxon>
        <taxon>Helotiales</taxon>
        <taxon>Sclerotiniaceae</taxon>
        <taxon>Monilinia</taxon>
    </lineage>
</organism>
<keyword evidence="4" id="KW-1185">Reference proteome</keyword>
<feature type="transmembrane region" description="Helical" evidence="1">
    <location>
        <begin position="452"/>
        <end position="472"/>
    </location>
</feature>
<evidence type="ECO:0008006" key="5">
    <source>
        <dbReference type="Google" id="ProtNLM"/>
    </source>
</evidence>
<dbReference type="EMBL" id="CP063407">
    <property type="protein sequence ID" value="QSZ33032.1"/>
    <property type="molecule type" value="Genomic_DNA"/>
</dbReference>
<keyword evidence="1" id="KW-1133">Transmembrane helix</keyword>
<accession>A0A8A3PCZ3</accession>
<keyword evidence="1" id="KW-0472">Membrane</keyword>
<feature type="chain" id="PRO_5032285384" description="Gpi anchored protein" evidence="2">
    <location>
        <begin position="31"/>
        <end position="473"/>
    </location>
</feature>
<proteinExistence type="predicted"/>
<dbReference type="PANTHER" id="PTHR39599:SF2">
    <property type="entry name" value="ANCHORED PROTEIN, PUTATIVE (AFU_ORTHOLOGUE AFUA_1G09650)-RELATED"/>
    <property type="match status" value="1"/>
</dbReference>
<name>A0A8A3PCZ3_9HELO</name>
<sequence length="473" mass="49161">MRRSSQILGLPTSILLLLISQSISVRAVDANEFLVPWPRHLTAHVKYWIYGSAKGSDEELEKDNTVVISKRPVGILKMGQDEGEKFFMKYWRFEGEDTPSSLNGKDNLWRERDLKEEARFLVNSSIPLSFRPPFALHTHHHLGSWDYEDIHARGKDSAASLAILEKRAFQCPLGTSSCSAIGYPNSCCAADETCFQITDTGLGPVGCCPSGGNCGGSITNCPSPNIPCADDVGGGCCIPSYVCAPIGCVINPSLVVVVTETSTVFSPTPSTTTQISTITSTRSSLSSSSSISSIWSPSQTWTPIVIATTATSALGVVPVRPTGDSTTTTTDSTSFTGDTCPTGFYACSAHYQGGCCRTGRNCDTTSCPATSSSTMIGSGITVAVPVGSAAKITLATGACATGWSSCAVSLGGDCCPSGWGCGTAGCESVQAQASATVTAVVPKEIPGMGGRVRGGGAGVVVGLMGILVAWLVL</sequence>
<protein>
    <recommendedName>
        <fullName evidence="5">Gpi anchored protein</fullName>
    </recommendedName>
</protein>
<dbReference type="AlphaFoldDB" id="A0A8A3PCZ3"/>